<evidence type="ECO:0000256" key="10">
    <source>
        <dbReference type="RuleBase" id="RU004181"/>
    </source>
</evidence>
<keyword evidence="4 9" id="KW-0812">Transmembrane</keyword>
<evidence type="ECO:0000256" key="7">
    <source>
        <dbReference type="ARBA" id="ARBA00022989"/>
    </source>
</evidence>
<evidence type="ECO:0000256" key="9">
    <source>
        <dbReference type="HAMAP-Rule" id="MF_00161"/>
    </source>
</evidence>
<keyword evidence="8 9" id="KW-0472">Membrane</keyword>
<dbReference type="PRINTS" id="PR00781">
    <property type="entry name" value="LIPOSIGPTASE"/>
</dbReference>
<feature type="transmembrane region" description="Helical" evidence="9">
    <location>
        <begin position="102"/>
        <end position="120"/>
    </location>
</feature>
<dbReference type="EMBL" id="JBHTIT010000002">
    <property type="protein sequence ID" value="MFD0951019.1"/>
    <property type="molecule type" value="Genomic_DNA"/>
</dbReference>
<evidence type="ECO:0000256" key="8">
    <source>
        <dbReference type="ARBA" id="ARBA00023136"/>
    </source>
</evidence>
<dbReference type="GO" id="GO:0004190">
    <property type="term" value="F:aspartic-type endopeptidase activity"/>
    <property type="evidence" value="ECO:0007669"/>
    <property type="project" value="UniProtKB-EC"/>
</dbReference>
<dbReference type="PANTHER" id="PTHR33695">
    <property type="entry name" value="LIPOPROTEIN SIGNAL PEPTIDASE"/>
    <property type="match status" value="1"/>
</dbReference>
<comment type="catalytic activity">
    <reaction evidence="9">
        <text>Release of signal peptides from bacterial membrane prolipoproteins. Hydrolyzes -Xaa-Yaa-Zaa-|-(S,diacylglyceryl)Cys-, in which Xaa is hydrophobic (preferably Leu), and Yaa (Ala or Ser) and Zaa (Gly or Ala) have small, neutral side chains.</text>
        <dbReference type="EC" id="3.4.23.36"/>
    </reaction>
</comment>
<name>A0ABW3HJT5_9GAMM</name>
<dbReference type="PANTHER" id="PTHR33695:SF1">
    <property type="entry name" value="LIPOPROTEIN SIGNAL PEPTIDASE"/>
    <property type="match status" value="1"/>
</dbReference>
<dbReference type="RefSeq" id="WP_379072444.1">
    <property type="nucleotide sequence ID" value="NZ_JBHTIT010000002.1"/>
</dbReference>
<evidence type="ECO:0000256" key="2">
    <source>
        <dbReference type="ARBA" id="ARBA00022475"/>
    </source>
</evidence>
<accession>A0ABW3HJT5</accession>
<evidence type="ECO:0000313" key="12">
    <source>
        <dbReference type="Proteomes" id="UP001597044"/>
    </source>
</evidence>
<keyword evidence="7 9" id="KW-1133">Transmembrane helix</keyword>
<comment type="similarity">
    <text evidence="1 9 10">Belongs to the peptidase A8 family.</text>
</comment>
<comment type="pathway">
    <text evidence="9">Protein modification; lipoprotein biosynthesis (signal peptide cleavage).</text>
</comment>
<comment type="function">
    <text evidence="9">This protein specifically catalyzes the removal of signal peptides from prolipoproteins.</text>
</comment>
<evidence type="ECO:0000256" key="4">
    <source>
        <dbReference type="ARBA" id="ARBA00022692"/>
    </source>
</evidence>
<dbReference type="Proteomes" id="UP001597044">
    <property type="component" value="Unassembled WGS sequence"/>
</dbReference>
<keyword evidence="2 9" id="KW-1003">Cell membrane</keyword>
<evidence type="ECO:0000256" key="1">
    <source>
        <dbReference type="ARBA" id="ARBA00006139"/>
    </source>
</evidence>
<comment type="subcellular location">
    <subcellularLocation>
        <location evidence="9">Cell membrane</location>
        <topology evidence="9">Multi-pass membrane protein</topology>
    </subcellularLocation>
</comment>
<evidence type="ECO:0000256" key="5">
    <source>
        <dbReference type="ARBA" id="ARBA00022750"/>
    </source>
</evidence>
<keyword evidence="5 9" id="KW-0064">Aspartyl protease</keyword>
<proteinExistence type="inferred from homology"/>
<keyword evidence="12" id="KW-1185">Reference proteome</keyword>
<dbReference type="NCBIfam" id="TIGR00077">
    <property type="entry name" value="lspA"/>
    <property type="match status" value="1"/>
</dbReference>
<dbReference type="InterPro" id="IPR001872">
    <property type="entry name" value="Peptidase_A8"/>
</dbReference>
<reference evidence="12" key="1">
    <citation type="journal article" date="2019" name="Int. J. Syst. Evol. Microbiol.">
        <title>The Global Catalogue of Microorganisms (GCM) 10K type strain sequencing project: providing services to taxonomists for standard genome sequencing and annotation.</title>
        <authorList>
            <consortium name="The Broad Institute Genomics Platform"/>
            <consortium name="The Broad Institute Genome Sequencing Center for Infectious Disease"/>
            <person name="Wu L."/>
            <person name="Ma J."/>
        </authorList>
    </citation>
    <scope>NUCLEOTIDE SEQUENCE [LARGE SCALE GENOMIC DNA]</scope>
    <source>
        <strain evidence="12">CCUG 63419</strain>
    </source>
</reference>
<gene>
    <name evidence="9 11" type="primary">lspA</name>
    <name evidence="11" type="ORF">ACFQ0F_11605</name>
</gene>
<dbReference type="EC" id="3.4.23.36" evidence="9"/>
<comment type="caution">
    <text evidence="11">The sequence shown here is derived from an EMBL/GenBank/DDBJ whole genome shotgun (WGS) entry which is preliminary data.</text>
</comment>
<evidence type="ECO:0000313" key="11">
    <source>
        <dbReference type="EMBL" id="MFD0951019.1"/>
    </source>
</evidence>
<evidence type="ECO:0000256" key="6">
    <source>
        <dbReference type="ARBA" id="ARBA00022801"/>
    </source>
</evidence>
<feature type="transmembrane region" description="Helical" evidence="9">
    <location>
        <begin position="140"/>
        <end position="165"/>
    </location>
</feature>
<feature type="transmembrane region" description="Helical" evidence="9">
    <location>
        <begin position="74"/>
        <end position="95"/>
    </location>
</feature>
<sequence>MPSANAVGMRAILDRPLNWLWLAVLIYVADFYTKAWASTSLHYGQSIELLPFLNWTLAHNSGAAFSFLHDAGGWQRWFFVGIAVVVSIALIIWMARLPRGSRWLPLSLALLLGGAIGNLHDRIVQGYVVDFIHFHWAGMSFPAFNIADCGITVGAIMLIIDSVFLESRRERLAKSEATSQEPKT</sequence>
<keyword evidence="3 9" id="KW-0645">Protease</keyword>
<protein>
    <recommendedName>
        <fullName evidence="9">Lipoprotein signal peptidase</fullName>
        <ecNumber evidence="9">3.4.23.36</ecNumber>
    </recommendedName>
    <alternativeName>
        <fullName evidence="9">Prolipoprotein signal peptidase</fullName>
    </alternativeName>
    <alternativeName>
        <fullName evidence="9">Signal peptidase II</fullName>
        <shortName evidence="9">SPase II</shortName>
    </alternativeName>
</protein>
<feature type="transmembrane region" description="Helical" evidence="9">
    <location>
        <begin position="19"/>
        <end position="37"/>
    </location>
</feature>
<feature type="active site" evidence="9">
    <location>
        <position position="130"/>
    </location>
</feature>
<feature type="active site" evidence="9">
    <location>
        <position position="148"/>
    </location>
</feature>
<keyword evidence="6 9" id="KW-0378">Hydrolase</keyword>
<evidence type="ECO:0000256" key="3">
    <source>
        <dbReference type="ARBA" id="ARBA00022670"/>
    </source>
</evidence>
<dbReference type="HAMAP" id="MF_00161">
    <property type="entry name" value="LspA"/>
    <property type="match status" value="1"/>
</dbReference>
<organism evidence="11 12">
    <name type="scientific">Paraperlucidibaca wandonensis</name>
    <dbReference type="NCBI Taxonomy" id="1268273"/>
    <lineage>
        <taxon>Bacteria</taxon>
        <taxon>Pseudomonadati</taxon>
        <taxon>Pseudomonadota</taxon>
        <taxon>Gammaproteobacteria</taxon>
        <taxon>Moraxellales</taxon>
        <taxon>Moraxellaceae</taxon>
        <taxon>Paraperlucidibaca</taxon>
    </lineage>
</organism>
<dbReference type="Pfam" id="PF01252">
    <property type="entry name" value="Peptidase_A8"/>
    <property type="match status" value="1"/>
</dbReference>